<organism evidence="1 2">
    <name type="scientific">Flavisolibacter ginsengisoli DSM 18119</name>
    <dbReference type="NCBI Taxonomy" id="1121884"/>
    <lineage>
        <taxon>Bacteria</taxon>
        <taxon>Pseudomonadati</taxon>
        <taxon>Bacteroidota</taxon>
        <taxon>Chitinophagia</taxon>
        <taxon>Chitinophagales</taxon>
        <taxon>Chitinophagaceae</taxon>
        <taxon>Flavisolibacter</taxon>
    </lineage>
</organism>
<keyword evidence="2" id="KW-1185">Reference proteome</keyword>
<evidence type="ECO:0000313" key="1">
    <source>
        <dbReference type="EMBL" id="SHF79440.1"/>
    </source>
</evidence>
<protein>
    <submittedName>
        <fullName evidence="1">Uncharacterized protein</fullName>
    </submittedName>
</protein>
<evidence type="ECO:0000313" key="2">
    <source>
        <dbReference type="Proteomes" id="UP000184048"/>
    </source>
</evidence>
<proteinExistence type="predicted"/>
<dbReference type="Proteomes" id="UP000184048">
    <property type="component" value="Unassembled WGS sequence"/>
</dbReference>
<name>A0A1M5EJY7_9BACT</name>
<dbReference type="EMBL" id="FQUU01000018">
    <property type="protein sequence ID" value="SHF79440.1"/>
    <property type="molecule type" value="Genomic_DNA"/>
</dbReference>
<dbReference type="RefSeq" id="WP_072836678.1">
    <property type="nucleotide sequence ID" value="NZ_FQUU01000018.1"/>
</dbReference>
<gene>
    <name evidence="1" type="ORF">SAMN02745131_03555</name>
</gene>
<sequence length="80" mass="9033">MEKDLSHLDLVSLLDLYNTELESLNKRLLSGESWEAVSDQRKIVTRLASIIHKKEPHLDLLKLNVPGELQPGSQPSKTES</sequence>
<reference evidence="1 2" key="1">
    <citation type="submission" date="2016-11" db="EMBL/GenBank/DDBJ databases">
        <authorList>
            <person name="Jaros S."/>
            <person name="Januszkiewicz K."/>
            <person name="Wedrychowicz H."/>
        </authorList>
    </citation>
    <scope>NUCLEOTIDE SEQUENCE [LARGE SCALE GENOMIC DNA]</scope>
    <source>
        <strain evidence="1 2">DSM 18119</strain>
    </source>
</reference>
<accession>A0A1M5EJY7</accession>
<dbReference type="AlphaFoldDB" id="A0A1M5EJY7"/>